<gene>
    <name evidence="1" type="ORF">QTH91_15975</name>
</gene>
<name>A0ABT7NDG2_9BURK</name>
<organism evidence="1 2">
    <name type="scientific">Variovorax dokdonensis</name>
    <dbReference type="NCBI Taxonomy" id="344883"/>
    <lineage>
        <taxon>Bacteria</taxon>
        <taxon>Pseudomonadati</taxon>
        <taxon>Pseudomonadota</taxon>
        <taxon>Betaproteobacteria</taxon>
        <taxon>Burkholderiales</taxon>
        <taxon>Comamonadaceae</taxon>
        <taxon>Variovorax</taxon>
    </lineage>
</organism>
<dbReference type="RefSeq" id="WP_286661089.1">
    <property type="nucleotide sequence ID" value="NZ_JASZYV010000003.1"/>
</dbReference>
<accession>A0ABT7NDG2</accession>
<sequence length="176" mass="19319">MTMDSPLRMQVGSLPVTSGGSAAFKESVSTQIAAFQERWNWLISPLVVPVGLEVIVRPAPRTPAAVLHDLDNIVRDYLIPGIVPSFGTVTDHRWTTDTEKLKLSGSKLAKSWEPMPPAGTRVGVTRYEVWRLPAIEDAPGFVSVALVADVDAAGDMMEAADRRIAEWRETILRKAR</sequence>
<comment type="caution">
    <text evidence="1">The sequence shown here is derived from an EMBL/GenBank/DDBJ whole genome shotgun (WGS) entry which is preliminary data.</text>
</comment>
<proteinExistence type="predicted"/>
<dbReference type="Proteomes" id="UP001174908">
    <property type="component" value="Unassembled WGS sequence"/>
</dbReference>
<evidence type="ECO:0000313" key="1">
    <source>
        <dbReference type="EMBL" id="MDM0045987.1"/>
    </source>
</evidence>
<protein>
    <submittedName>
        <fullName evidence="1">Uncharacterized protein</fullName>
    </submittedName>
</protein>
<dbReference type="EMBL" id="JASZYV010000003">
    <property type="protein sequence ID" value="MDM0045987.1"/>
    <property type="molecule type" value="Genomic_DNA"/>
</dbReference>
<evidence type="ECO:0000313" key="2">
    <source>
        <dbReference type="Proteomes" id="UP001174908"/>
    </source>
</evidence>
<keyword evidence="2" id="KW-1185">Reference proteome</keyword>
<reference evidence="1" key="1">
    <citation type="submission" date="2023-06" db="EMBL/GenBank/DDBJ databases">
        <authorList>
            <person name="Jiang Y."/>
            <person name="Liu Q."/>
        </authorList>
    </citation>
    <scope>NUCLEOTIDE SEQUENCE</scope>
    <source>
        <strain evidence="1">CGMCC 1.12089</strain>
    </source>
</reference>